<comment type="caution">
    <text evidence="1">The sequence shown here is derived from an EMBL/GenBank/DDBJ whole genome shotgun (WGS) entry which is preliminary data.</text>
</comment>
<sequence length="124" mass="13111">MGGSQIRGRWVPEGRWRRGAGVTGGFSVEGLGWVSEMGVVGRNRIGGEGAWVVGSWSIMKGLLPAAYPCPIQVRTPTCSSGGGGVQCRCRHKNNSKLLLRLPSPPAADSSVVPRSTIIGLKVER</sequence>
<name>A0AA87ZWH1_FICCA</name>
<gene>
    <name evidence="1" type="ORF">TIFTF001_010135</name>
</gene>
<protein>
    <submittedName>
        <fullName evidence="1">Uncharacterized protein</fullName>
    </submittedName>
</protein>
<dbReference type="EMBL" id="BTGU01000012">
    <property type="protein sequence ID" value="GMN40910.1"/>
    <property type="molecule type" value="Genomic_DNA"/>
</dbReference>
<reference evidence="1" key="1">
    <citation type="submission" date="2023-07" db="EMBL/GenBank/DDBJ databases">
        <title>draft genome sequence of fig (Ficus carica).</title>
        <authorList>
            <person name="Takahashi T."/>
            <person name="Nishimura K."/>
        </authorList>
    </citation>
    <scope>NUCLEOTIDE SEQUENCE</scope>
</reference>
<evidence type="ECO:0000313" key="1">
    <source>
        <dbReference type="EMBL" id="GMN40910.1"/>
    </source>
</evidence>
<dbReference type="Proteomes" id="UP001187192">
    <property type="component" value="Unassembled WGS sequence"/>
</dbReference>
<evidence type="ECO:0000313" key="2">
    <source>
        <dbReference type="Proteomes" id="UP001187192"/>
    </source>
</evidence>
<dbReference type="AlphaFoldDB" id="A0AA87ZWH1"/>
<keyword evidence="2" id="KW-1185">Reference proteome</keyword>
<accession>A0AA87ZWH1</accession>
<proteinExistence type="predicted"/>
<organism evidence="1 2">
    <name type="scientific">Ficus carica</name>
    <name type="common">Common fig</name>
    <dbReference type="NCBI Taxonomy" id="3494"/>
    <lineage>
        <taxon>Eukaryota</taxon>
        <taxon>Viridiplantae</taxon>
        <taxon>Streptophyta</taxon>
        <taxon>Embryophyta</taxon>
        <taxon>Tracheophyta</taxon>
        <taxon>Spermatophyta</taxon>
        <taxon>Magnoliopsida</taxon>
        <taxon>eudicotyledons</taxon>
        <taxon>Gunneridae</taxon>
        <taxon>Pentapetalae</taxon>
        <taxon>rosids</taxon>
        <taxon>fabids</taxon>
        <taxon>Rosales</taxon>
        <taxon>Moraceae</taxon>
        <taxon>Ficeae</taxon>
        <taxon>Ficus</taxon>
    </lineage>
</organism>